<dbReference type="InterPro" id="IPR001789">
    <property type="entry name" value="Sig_transdc_resp-reg_receiver"/>
</dbReference>
<keyword evidence="2" id="KW-0902">Two-component regulatory system</keyword>
<dbReference type="PANTHER" id="PTHR48111">
    <property type="entry name" value="REGULATOR OF RPOS"/>
    <property type="match status" value="1"/>
</dbReference>
<sequence length="173" mass="19421">MDIRFPTVPEERPRILVVDPNKTNLGVLTRRLVEAGYRVSAADCGQAAVAELHRQPIDLVLAELYMPRMSGADLARVIRGEAIWRELPVMLITGKSKPAGAVEAYEAGADDVILKPFHFEVLFARIERRLDRARTLQRLREDNAVLDARIVERAIQIGELKDQLAEVKSKASR</sequence>
<dbReference type="RefSeq" id="WP_344699231.1">
    <property type="nucleotide sequence ID" value="NZ_BAABBM010000001.1"/>
</dbReference>
<keyword evidence="9" id="KW-1185">Reference proteome</keyword>
<keyword evidence="3" id="KW-0805">Transcription regulation</keyword>
<evidence type="ECO:0000256" key="5">
    <source>
        <dbReference type="ARBA" id="ARBA00023163"/>
    </source>
</evidence>
<feature type="domain" description="Response regulatory" evidence="7">
    <location>
        <begin position="14"/>
        <end position="130"/>
    </location>
</feature>
<evidence type="ECO:0000256" key="4">
    <source>
        <dbReference type="ARBA" id="ARBA00023125"/>
    </source>
</evidence>
<accession>A0ABP7LFE4</accession>
<evidence type="ECO:0000256" key="1">
    <source>
        <dbReference type="ARBA" id="ARBA00022553"/>
    </source>
</evidence>
<name>A0ABP7LFE4_9SPHN</name>
<dbReference type="InterPro" id="IPR039420">
    <property type="entry name" value="WalR-like"/>
</dbReference>
<keyword evidence="1" id="KW-0597">Phosphoprotein</keyword>
<dbReference type="SMART" id="SM00448">
    <property type="entry name" value="REC"/>
    <property type="match status" value="1"/>
</dbReference>
<comment type="caution">
    <text evidence="6">Lacks conserved residue(s) required for the propagation of feature annotation.</text>
</comment>
<gene>
    <name evidence="8" type="ORF">GCM10022276_16820</name>
</gene>
<evidence type="ECO:0000256" key="6">
    <source>
        <dbReference type="PROSITE-ProRule" id="PRU00169"/>
    </source>
</evidence>
<organism evidence="8 9">
    <name type="scientific">Sphingomonas limnosediminicola</name>
    <dbReference type="NCBI Taxonomy" id="940133"/>
    <lineage>
        <taxon>Bacteria</taxon>
        <taxon>Pseudomonadati</taxon>
        <taxon>Pseudomonadota</taxon>
        <taxon>Alphaproteobacteria</taxon>
        <taxon>Sphingomonadales</taxon>
        <taxon>Sphingomonadaceae</taxon>
        <taxon>Sphingomonas</taxon>
    </lineage>
</organism>
<dbReference type="InterPro" id="IPR011006">
    <property type="entry name" value="CheY-like_superfamily"/>
</dbReference>
<dbReference type="PANTHER" id="PTHR48111:SF1">
    <property type="entry name" value="TWO-COMPONENT RESPONSE REGULATOR ORR33"/>
    <property type="match status" value="1"/>
</dbReference>
<protein>
    <recommendedName>
        <fullName evidence="7">Response regulatory domain-containing protein</fullName>
    </recommendedName>
</protein>
<dbReference type="Proteomes" id="UP001500827">
    <property type="component" value="Unassembled WGS sequence"/>
</dbReference>
<comment type="caution">
    <text evidence="8">The sequence shown here is derived from an EMBL/GenBank/DDBJ whole genome shotgun (WGS) entry which is preliminary data.</text>
</comment>
<dbReference type="SUPFAM" id="SSF52172">
    <property type="entry name" value="CheY-like"/>
    <property type="match status" value="1"/>
</dbReference>
<evidence type="ECO:0000256" key="2">
    <source>
        <dbReference type="ARBA" id="ARBA00023012"/>
    </source>
</evidence>
<reference evidence="9" key="1">
    <citation type="journal article" date="2019" name="Int. J. Syst. Evol. Microbiol.">
        <title>The Global Catalogue of Microorganisms (GCM) 10K type strain sequencing project: providing services to taxonomists for standard genome sequencing and annotation.</title>
        <authorList>
            <consortium name="The Broad Institute Genomics Platform"/>
            <consortium name="The Broad Institute Genome Sequencing Center for Infectious Disease"/>
            <person name="Wu L."/>
            <person name="Ma J."/>
        </authorList>
    </citation>
    <scope>NUCLEOTIDE SEQUENCE [LARGE SCALE GENOMIC DNA]</scope>
    <source>
        <strain evidence="9">JCM 17543</strain>
    </source>
</reference>
<keyword evidence="5" id="KW-0804">Transcription</keyword>
<dbReference type="PROSITE" id="PS50110">
    <property type="entry name" value="RESPONSE_REGULATORY"/>
    <property type="match status" value="1"/>
</dbReference>
<dbReference type="CDD" id="cd00156">
    <property type="entry name" value="REC"/>
    <property type="match status" value="1"/>
</dbReference>
<dbReference type="EMBL" id="BAABBM010000001">
    <property type="protein sequence ID" value="GAA3898549.1"/>
    <property type="molecule type" value="Genomic_DNA"/>
</dbReference>
<evidence type="ECO:0000313" key="8">
    <source>
        <dbReference type="EMBL" id="GAA3898549.1"/>
    </source>
</evidence>
<evidence type="ECO:0000313" key="9">
    <source>
        <dbReference type="Proteomes" id="UP001500827"/>
    </source>
</evidence>
<evidence type="ECO:0000259" key="7">
    <source>
        <dbReference type="PROSITE" id="PS50110"/>
    </source>
</evidence>
<dbReference type="Pfam" id="PF00072">
    <property type="entry name" value="Response_reg"/>
    <property type="match status" value="1"/>
</dbReference>
<proteinExistence type="predicted"/>
<dbReference type="Gene3D" id="3.40.50.2300">
    <property type="match status" value="1"/>
</dbReference>
<evidence type="ECO:0000256" key="3">
    <source>
        <dbReference type="ARBA" id="ARBA00023015"/>
    </source>
</evidence>
<keyword evidence="4" id="KW-0238">DNA-binding</keyword>